<proteinExistence type="predicted"/>
<keyword evidence="2" id="KW-1185">Reference proteome</keyword>
<keyword evidence="1" id="KW-0560">Oxidoreductase</keyword>
<dbReference type="Proteomes" id="UP000244880">
    <property type="component" value="Unassembled WGS sequence"/>
</dbReference>
<dbReference type="GO" id="GO:0008115">
    <property type="term" value="F:sarcosine oxidase activity"/>
    <property type="evidence" value="ECO:0007669"/>
    <property type="project" value="UniProtKB-EC"/>
</dbReference>
<evidence type="ECO:0000313" key="2">
    <source>
        <dbReference type="Proteomes" id="UP000244880"/>
    </source>
</evidence>
<evidence type="ECO:0000313" key="1">
    <source>
        <dbReference type="EMBL" id="SPH20783.1"/>
    </source>
</evidence>
<gene>
    <name evidence="1" type="primary">soxG</name>
    <name evidence="1" type="ORF">ASD8599_01524</name>
</gene>
<dbReference type="Gene3D" id="3.30.1360.120">
    <property type="entry name" value="Probable tRNA modification gtpase trme, domain 1"/>
    <property type="match status" value="1"/>
</dbReference>
<organism evidence="1 2">
    <name type="scientific">Ascidiaceihabitans donghaensis</name>
    <dbReference type="NCBI Taxonomy" id="1510460"/>
    <lineage>
        <taxon>Bacteria</taxon>
        <taxon>Pseudomonadati</taxon>
        <taxon>Pseudomonadota</taxon>
        <taxon>Alphaproteobacteria</taxon>
        <taxon>Rhodobacterales</taxon>
        <taxon>Paracoccaceae</taxon>
        <taxon>Ascidiaceihabitans</taxon>
    </lineage>
</organism>
<protein>
    <submittedName>
        <fullName evidence="1">Sarcosine oxidase subunit gamma</fullName>
        <ecNumber evidence="1">1.5.3.1</ecNumber>
    </submittedName>
</protein>
<name>A0A2R8BCR6_9RHOB</name>
<dbReference type="RefSeq" id="WP_108827941.1">
    <property type="nucleotide sequence ID" value="NZ_OMOR01000001.1"/>
</dbReference>
<dbReference type="Gene3D" id="3.30.70.1520">
    <property type="entry name" value="Heterotetrameric sarcosine oxidase"/>
    <property type="match status" value="1"/>
</dbReference>
<dbReference type="InterPro" id="IPR027266">
    <property type="entry name" value="TrmE/GcvT-like"/>
</dbReference>
<sequence>MSNPISALNQASDAAGIATVADAGLQGMITLRGDLSVAKVKKAATSVTKVALPETGQANTDGAHGIVWMSPDELMVLCPYDAVADTLAAMHKTLGTTHALAVDVSDARACLRLSGAHAREVLAKVAPVDLRPAAFTAGMFRRTRIAQIPAAFWMPEEGVFQIICFRSNAQYLFDVLTVAAQPGSEVGHF</sequence>
<dbReference type="AlphaFoldDB" id="A0A2R8BCR6"/>
<dbReference type="EC" id="1.5.3.1" evidence="1"/>
<dbReference type="SUPFAM" id="SSF103025">
    <property type="entry name" value="Folate-binding domain"/>
    <property type="match status" value="1"/>
</dbReference>
<reference evidence="1 2" key="1">
    <citation type="submission" date="2018-03" db="EMBL/GenBank/DDBJ databases">
        <authorList>
            <person name="Keele B.F."/>
        </authorList>
    </citation>
    <scope>NUCLEOTIDE SEQUENCE [LARGE SCALE GENOMIC DNA]</scope>
    <source>
        <strain evidence="1 2">CECT 8599</strain>
    </source>
</reference>
<dbReference type="OrthoDB" id="9814782at2"/>
<accession>A0A2R8BCR6</accession>
<dbReference type="Pfam" id="PF04268">
    <property type="entry name" value="SoxG"/>
    <property type="match status" value="1"/>
</dbReference>
<dbReference type="InterPro" id="IPR007375">
    <property type="entry name" value="SoxG"/>
</dbReference>
<dbReference type="EMBL" id="OMOR01000001">
    <property type="protein sequence ID" value="SPH20783.1"/>
    <property type="molecule type" value="Genomic_DNA"/>
</dbReference>